<evidence type="ECO:0000313" key="2">
    <source>
        <dbReference type="Proteomes" id="UP001057452"/>
    </source>
</evidence>
<keyword evidence="2" id="KW-1185">Reference proteome</keyword>
<organism evidence="1 2">
    <name type="scientific">Chaenocephalus aceratus</name>
    <name type="common">Blackfin icefish</name>
    <name type="synonym">Chaenichthys aceratus</name>
    <dbReference type="NCBI Taxonomy" id="36190"/>
    <lineage>
        <taxon>Eukaryota</taxon>
        <taxon>Metazoa</taxon>
        <taxon>Chordata</taxon>
        <taxon>Craniata</taxon>
        <taxon>Vertebrata</taxon>
        <taxon>Euteleostomi</taxon>
        <taxon>Actinopterygii</taxon>
        <taxon>Neopterygii</taxon>
        <taxon>Teleostei</taxon>
        <taxon>Neoteleostei</taxon>
        <taxon>Acanthomorphata</taxon>
        <taxon>Eupercaria</taxon>
        <taxon>Perciformes</taxon>
        <taxon>Notothenioidei</taxon>
        <taxon>Channichthyidae</taxon>
        <taxon>Chaenocephalus</taxon>
    </lineage>
</organism>
<comment type="caution">
    <text evidence="1">The sequence shown here is derived from an EMBL/GenBank/DDBJ whole genome shotgun (WGS) entry which is preliminary data.</text>
</comment>
<feature type="non-terminal residue" evidence="1">
    <location>
        <position position="59"/>
    </location>
</feature>
<feature type="non-terminal residue" evidence="1">
    <location>
        <position position="1"/>
    </location>
</feature>
<accession>A0ACB9XXK9</accession>
<dbReference type="Proteomes" id="UP001057452">
    <property type="component" value="Chromosome 2"/>
</dbReference>
<proteinExistence type="predicted"/>
<dbReference type="EMBL" id="CM043786">
    <property type="protein sequence ID" value="KAI4831595.1"/>
    <property type="molecule type" value="Genomic_DNA"/>
</dbReference>
<evidence type="ECO:0000313" key="1">
    <source>
        <dbReference type="EMBL" id="KAI4831595.1"/>
    </source>
</evidence>
<reference evidence="1" key="1">
    <citation type="submission" date="2022-05" db="EMBL/GenBank/DDBJ databases">
        <title>Chromosome-level genome of Chaenocephalus aceratus.</title>
        <authorList>
            <person name="Park H."/>
        </authorList>
    </citation>
    <scope>NUCLEOTIDE SEQUENCE</scope>
    <source>
        <strain evidence="1">KU_202001</strain>
    </source>
</reference>
<sequence length="59" mass="6728">ASGLNCSEPVTHTLQEESKHGGQRREGSVHASMCKLMCRMRFCLFRTISRATIERTFLQ</sequence>
<protein>
    <submittedName>
        <fullName evidence="1">Uncharacterized protein</fullName>
    </submittedName>
</protein>
<gene>
    <name evidence="1" type="ORF">KUCAC02_001131</name>
</gene>
<name>A0ACB9XXK9_CHAAC</name>